<name>R9P1A5_PSEHS</name>
<evidence type="ECO:0000313" key="4">
    <source>
        <dbReference type="Proteomes" id="UP000014071"/>
    </source>
</evidence>
<dbReference type="HOGENOM" id="CLU_428412_0_0_1"/>
<feature type="compositionally biased region" description="Basic and acidic residues" evidence="1">
    <location>
        <begin position="618"/>
        <end position="632"/>
    </location>
</feature>
<dbReference type="GeneID" id="24107805"/>
<organism evidence="3 4">
    <name type="scientific">Pseudozyma hubeiensis (strain SY62)</name>
    <name type="common">Yeast</name>
    <dbReference type="NCBI Taxonomy" id="1305764"/>
    <lineage>
        <taxon>Eukaryota</taxon>
        <taxon>Fungi</taxon>
        <taxon>Dikarya</taxon>
        <taxon>Basidiomycota</taxon>
        <taxon>Ustilaginomycotina</taxon>
        <taxon>Ustilaginomycetes</taxon>
        <taxon>Ustilaginales</taxon>
        <taxon>Ustilaginaceae</taxon>
        <taxon>Pseudozyma</taxon>
    </lineage>
</organism>
<keyword evidence="4" id="KW-1185">Reference proteome</keyword>
<protein>
    <submittedName>
        <fullName evidence="3">Uncharacterized protein</fullName>
    </submittedName>
</protein>
<reference evidence="4" key="1">
    <citation type="journal article" date="2013" name="Genome Announc.">
        <title>Draft genome sequence of the basidiomycetous yeast-like fungus Pseudozyma hubeiensis SY62, which produces an abundant amount of the biosurfactant mannosylerythritol lipids.</title>
        <authorList>
            <person name="Konishi M."/>
            <person name="Hatada Y."/>
            <person name="Horiuchi J."/>
        </authorList>
    </citation>
    <scope>NUCLEOTIDE SEQUENCE [LARGE SCALE GENOMIC DNA]</scope>
    <source>
        <strain evidence="4">SY62</strain>
    </source>
</reference>
<feature type="region of interest" description="Disordered" evidence="1">
    <location>
        <begin position="609"/>
        <end position="647"/>
    </location>
</feature>
<dbReference type="AlphaFoldDB" id="R9P1A5"/>
<dbReference type="RefSeq" id="XP_012188526.1">
    <property type="nucleotide sequence ID" value="XM_012333136.1"/>
</dbReference>
<dbReference type="Proteomes" id="UP000014071">
    <property type="component" value="Unassembled WGS sequence"/>
</dbReference>
<dbReference type="OrthoDB" id="3353407at2759"/>
<feature type="region of interest" description="Disordered" evidence="1">
    <location>
        <begin position="176"/>
        <end position="195"/>
    </location>
</feature>
<dbReference type="PANTHER" id="PTHR36205">
    <property type="entry name" value="CHROMOSOME 19, WHOLE GENOME SHOTGUN SEQUENCE"/>
    <property type="match status" value="1"/>
</dbReference>
<feature type="compositionally biased region" description="Polar residues" evidence="1">
    <location>
        <begin position="177"/>
        <end position="195"/>
    </location>
</feature>
<proteinExistence type="predicted"/>
<evidence type="ECO:0000256" key="2">
    <source>
        <dbReference type="SAM" id="Phobius"/>
    </source>
</evidence>
<dbReference type="PANTHER" id="PTHR36205:SF2">
    <property type="entry name" value="MAJOR FACILITATOR SUPERFAMILY TRANSPORTER"/>
    <property type="match status" value="1"/>
</dbReference>
<evidence type="ECO:0000313" key="3">
    <source>
        <dbReference type="EMBL" id="GAC94939.1"/>
    </source>
</evidence>
<gene>
    <name evidence="3" type="ORF">PHSY_002512</name>
</gene>
<keyword evidence="2" id="KW-0812">Transmembrane</keyword>
<feature type="region of interest" description="Disordered" evidence="1">
    <location>
        <begin position="1"/>
        <end position="20"/>
    </location>
</feature>
<dbReference type="InterPro" id="IPR021822">
    <property type="entry name" value="DUF3405"/>
</dbReference>
<dbReference type="EMBL" id="DF238786">
    <property type="protein sequence ID" value="GAC94939.1"/>
    <property type="molecule type" value="Genomic_DNA"/>
</dbReference>
<evidence type="ECO:0000256" key="1">
    <source>
        <dbReference type="SAM" id="MobiDB-lite"/>
    </source>
</evidence>
<keyword evidence="2" id="KW-0472">Membrane</keyword>
<dbReference type="Pfam" id="PF11885">
    <property type="entry name" value="DUF3405"/>
    <property type="match status" value="2"/>
</dbReference>
<sequence>MFRGPRLAAEGHSSSDEVEDMSAPGLVQQLRRWALTLTLGLVAALAVHLARVFPWYRLYLGKSPLWSLQQVALQPVSNEGLCFSPNSAALRTADAASTAPIGSYVTAGLDDGRCFHYASRFEPYLNHDWKNTYITKTQERLGLQDHTIVTNDLIWYSNLLAEHEPSAYPHIEWSKATRPSSCPTRKLSSSPSNASTRENKISRVAFLLRCYQGFDWTQDAVLHMRALIWELRTARLAFDVDVHLLLEVKEAASHVSMFSAAGRRQILRGSIPIEFWSMVTLWNESEMLLRYPLYGDLRAGIAAAGSYRGCLLAVQRFAVEHPEYDSVINWEMDTRFTDTYDHLLAAVQKYAFRHQAQTYTKWPVKDREEDASGIGEQCKDKTPDVVVFSPVRDPQDSGWYWEYDVQGYAGMESTTRAASVGTNLWLSRRALMALENVTATQHQSLFCEAIVPSLVFRSTALSLETSDDYCTEHFKLVHYPHPMAFQYQAPPDQLDRLLNPSSAKLAKHNEEALKDTSYYYTSTIAGQLYGRWQTETKACIKPLLLHPIKSPARSSEAPRRSSKILTGWLTGEGSLHLCYASADQQCSDTIRADVQRYLGRKLDRRNLAEPSAISSHDTQNDYRRSIDSEQELRPIWVQAPDPEHTSG</sequence>
<keyword evidence="2" id="KW-1133">Transmembrane helix</keyword>
<accession>R9P1A5</accession>
<dbReference type="eggNOG" id="ENOG502SMK2">
    <property type="taxonomic scope" value="Eukaryota"/>
</dbReference>
<feature type="transmembrane region" description="Helical" evidence="2">
    <location>
        <begin position="33"/>
        <end position="53"/>
    </location>
</feature>